<evidence type="ECO:0000256" key="5">
    <source>
        <dbReference type="SAM" id="MobiDB-lite"/>
    </source>
</evidence>
<dbReference type="OrthoDB" id="1932233at2759"/>
<feature type="region of interest" description="Disordered" evidence="5">
    <location>
        <begin position="1"/>
        <end position="24"/>
    </location>
</feature>
<evidence type="ECO:0000256" key="2">
    <source>
        <dbReference type="ARBA" id="ARBA00022692"/>
    </source>
</evidence>
<evidence type="ECO:0000313" key="7">
    <source>
        <dbReference type="EMBL" id="KAH3675167.1"/>
    </source>
</evidence>
<dbReference type="GO" id="GO:0005789">
    <property type="term" value="C:endoplasmic reticulum membrane"/>
    <property type="evidence" value="ECO:0007669"/>
    <property type="project" value="InterPro"/>
</dbReference>
<feature type="transmembrane region" description="Helical" evidence="6">
    <location>
        <begin position="58"/>
        <end position="77"/>
    </location>
</feature>
<feature type="compositionally biased region" description="Polar residues" evidence="5">
    <location>
        <begin position="1"/>
        <end position="14"/>
    </location>
</feature>
<accession>A0A9P8PN56</accession>
<reference evidence="7" key="2">
    <citation type="submission" date="2021-01" db="EMBL/GenBank/DDBJ databases">
        <authorList>
            <person name="Schikora-Tamarit M.A."/>
        </authorList>
    </citation>
    <scope>NUCLEOTIDE SEQUENCE</scope>
    <source>
        <strain evidence="7">CBS6341</strain>
    </source>
</reference>
<dbReference type="EMBL" id="JAEUBF010000781">
    <property type="protein sequence ID" value="KAH3675167.1"/>
    <property type="molecule type" value="Genomic_DNA"/>
</dbReference>
<dbReference type="InterPro" id="IPR007203">
    <property type="entry name" value="ORMDL"/>
</dbReference>
<evidence type="ECO:0000313" key="8">
    <source>
        <dbReference type="Proteomes" id="UP000769528"/>
    </source>
</evidence>
<dbReference type="PANTHER" id="PTHR12665">
    <property type="entry name" value="ORMDL PROTEINS"/>
    <property type="match status" value="1"/>
</dbReference>
<evidence type="ECO:0008006" key="9">
    <source>
        <dbReference type="Google" id="ProtNLM"/>
    </source>
</evidence>
<evidence type="ECO:0000256" key="4">
    <source>
        <dbReference type="ARBA" id="ARBA00023136"/>
    </source>
</evidence>
<name>A0A9P8PN56_9ASCO</name>
<comment type="subcellular location">
    <subcellularLocation>
        <location evidence="1">Membrane</location>
        <topology evidence="1">Multi-pass membrane protein</topology>
    </subcellularLocation>
</comment>
<dbReference type="AlphaFoldDB" id="A0A9P8PN56"/>
<gene>
    <name evidence="7" type="ORF">WICMUC_002823</name>
</gene>
<dbReference type="Pfam" id="PF04061">
    <property type="entry name" value="ORMDL"/>
    <property type="match status" value="1"/>
</dbReference>
<keyword evidence="8" id="KW-1185">Reference proteome</keyword>
<reference evidence="7" key="1">
    <citation type="journal article" date="2021" name="Open Biol.">
        <title>Shared evolutionary footprints suggest mitochondrial oxidative damage underlies multiple complex I losses in fungi.</title>
        <authorList>
            <person name="Schikora-Tamarit M.A."/>
            <person name="Marcet-Houben M."/>
            <person name="Nosek J."/>
            <person name="Gabaldon T."/>
        </authorList>
    </citation>
    <scope>NUCLEOTIDE SEQUENCE</scope>
    <source>
        <strain evidence="7">CBS6341</strain>
    </source>
</reference>
<dbReference type="PIRSF" id="PIRSF018147">
    <property type="entry name" value="ORMDL"/>
    <property type="match status" value="1"/>
</dbReference>
<feature type="transmembrane region" description="Helical" evidence="6">
    <location>
        <begin position="160"/>
        <end position="178"/>
    </location>
</feature>
<protein>
    <recommendedName>
        <fullName evidence="9">Protein ORM1</fullName>
    </recommendedName>
</protein>
<evidence type="ECO:0000256" key="6">
    <source>
        <dbReference type="SAM" id="Phobius"/>
    </source>
</evidence>
<organism evidence="7 8">
    <name type="scientific">Wickerhamomyces mucosus</name>
    <dbReference type="NCBI Taxonomy" id="1378264"/>
    <lineage>
        <taxon>Eukaryota</taxon>
        <taxon>Fungi</taxon>
        <taxon>Dikarya</taxon>
        <taxon>Ascomycota</taxon>
        <taxon>Saccharomycotina</taxon>
        <taxon>Saccharomycetes</taxon>
        <taxon>Phaffomycetales</taxon>
        <taxon>Wickerhamomycetaceae</taxon>
        <taxon>Wickerhamomyces</taxon>
    </lineage>
</organism>
<comment type="caution">
    <text evidence="7">The sequence shown here is derived from an EMBL/GenBank/DDBJ whole genome shotgun (WGS) entry which is preliminary data.</text>
</comment>
<sequence>MSTPIKESQPQEQLSPDVKSHRRRSSSIISHVEEETFEDKIDQAATPNLNAEWIHSKGAWVIHFVIIVFLKVFYNLVPGVTNEWSWTLTNATYVIGSYIMFHQVKGIPWEFNSGAYDHLTMWEQLDEGDFYTPSKKFLVGVPILLFLSTTHYSHYDLQLFVINLIICAVGVVPKLPIFDRLRITFF</sequence>
<evidence type="ECO:0000256" key="3">
    <source>
        <dbReference type="ARBA" id="ARBA00022989"/>
    </source>
</evidence>
<keyword evidence="4 6" id="KW-0472">Membrane</keyword>
<keyword evidence="3 6" id="KW-1133">Transmembrane helix</keyword>
<keyword evidence="2 6" id="KW-0812">Transmembrane</keyword>
<dbReference type="Proteomes" id="UP000769528">
    <property type="component" value="Unassembled WGS sequence"/>
</dbReference>
<proteinExistence type="predicted"/>
<evidence type="ECO:0000256" key="1">
    <source>
        <dbReference type="ARBA" id="ARBA00004141"/>
    </source>
</evidence>